<feature type="domain" description="ABC transporter" evidence="4">
    <location>
        <begin position="3"/>
        <end position="280"/>
    </location>
</feature>
<proteinExistence type="predicted"/>
<dbReference type="InterPro" id="IPR017871">
    <property type="entry name" value="ABC_transporter-like_CS"/>
</dbReference>
<dbReference type="PANTHER" id="PTHR24220">
    <property type="entry name" value="IMPORT ATP-BINDING PROTEIN"/>
    <property type="match status" value="1"/>
</dbReference>
<dbReference type="InterPro" id="IPR027417">
    <property type="entry name" value="P-loop_NTPase"/>
</dbReference>
<accession>A0ABX0C822</accession>
<dbReference type="PROSITE" id="PS50893">
    <property type="entry name" value="ABC_TRANSPORTER_2"/>
    <property type="match status" value="1"/>
</dbReference>
<dbReference type="InterPro" id="IPR015854">
    <property type="entry name" value="ABC_transpr_LolD-like"/>
</dbReference>
<evidence type="ECO:0000313" key="6">
    <source>
        <dbReference type="Proteomes" id="UP000475155"/>
    </source>
</evidence>
<keyword evidence="2" id="KW-0547">Nucleotide-binding</keyword>
<dbReference type="CDD" id="cd03255">
    <property type="entry name" value="ABC_MJ0796_LolCDE_FtsE"/>
    <property type="match status" value="1"/>
</dbReference>
<dbReference type="PROSITE" id="PS00211">
    <property type="entry name" value="ABC_TRANSPORTER_1"/>
    <property type="match status" value="1"/>
</dbReference>
<organism evidence="5 6">
    <name type="scientific">Bifidobacterium saimiriisciurei</name>
    <dbReference type="NCBI Taxonomy" id="2661627"/>
    <lineage>
        <taxon>Bacteria</taxon>
        <taxon>Bacillati</taxon>
        <taxon>Actinomycetota</taxon>
        <taxon>Actinomycetes</taxon>
        <taxon>Bifidobacteriales</taxon>
        <taxon>Bifidobacteriaceae</taxon>
        <taxon>Bifidobacterium</taxon>
    </lineage>
</organism>
<keyword evidence="3 5" id="KW-0067">ATP-binding</keyword>
<comment type="caution">
    <text evidence="5">The sequence shown here is derived from an EMBL/GenBank/DDBJ whole genome shotgun (WGS) entry which is preliminary data.</text>
</comment>
<dbReference type="Proteomes" id="UP000475155">
    <property type="component" value="Unassembled WGS sequence"/>
</dbReference>
<dbReference type="PANTHER" id="PTHR24220:SF662">
    <property type="entry name" value="ABC TRANSPORTER ATP-BINDING PROTEIN"/>
    <property type="match status" value="1"/>
</dbReference>
<dbReference type="SUPFAM" id="SSF52540">
    <property type="entry name" value="P-loop containing nucleoside triphosphate hydrolases"/>
    <property type="match status" value="1"/>
</dbReference>
<dbReference type="RefSeq" id="WP_163199772.1">
    <property type="nucleotide sequence ID" value="NZ_WHZU01000002.1"/>
</dbReference>
<dbReference type="Gene3D" id="3.40.50.300">
    <property type="entry name" value="P-loop containing nucleotide triphosphate hydrolases"/>
    <property type="match status" value="1"/>
</dbReference>
<reference evidence="5 6" key="1">
    <citation type="submission" date="2019-10" db="EMBL/GenBank/DDBJ databases">
        <title>Bifidobacterium from non-human primates.</title>
        <authorList>
            <person name="Modesto M."/>
        </authorList>
    </citation>
    <scope>NUCLEOTIDE SEQUENCE [LARGE SCALE GENOMIC DNA]</scope>
    <source>
        <strain evidence="5 6">SMA1</strain>
    </source>
</reference>
<evidence type="ECO:0000313" key="5">
    <source>
        <dbReference type="EMBL" id="NEH10755.1"/>
    </source>
</evidence>
<evidence type="ECO:0000256" key="1">
    <source>
        <dbReference type="ARBA" id="ARBA00022448"/>
    </source>
</evidence>
<dbReference type="InterPro" id="IPR017911">
    <property type="entry name" value="MacB-like_ATP-bd"/>
</dbReference>
<dbReference type="SMART" id="SM00382">
    <property type="entry name" value="AAA"/>
    <property type="match status" value="1"/>
</dbReference>
<gene>
    <name evidence="5" type="ORF">GFD18_01365</name>
</gene>
<name>A0ABX0C822_9BIFI</name>
<dbReference type="InterPro" id="IPR003593">
    <property type="entry name" value="AAA+_ATPase"/>
</dbReference>
<evidence type="ECO:0000259" key="4">
    <source>
        <dbReference type="PROSITE" id="PS50893"/>
    </source>
</evidence>
<evidence type="ECO:0000256" key="3">
    <source>
        <dbReference type="ARBA" id="ARBA00022840"/>
    </source>
</evidence>
<keyword evidence="6" id="KW-1185">Reference proteome</keyword>
<dbReference type="EMBL" id="WHZU01000002">
    <property type="protein sequence ID" value="NEH10755.1"/>
    <property type="molecule type" value="Genomic_DNA"/>
</dbReference>
<dbReference type="GO" id="GO:0005524">
    <property type="term" value="F:ATP binding"/>
    <property type="evidence" value="ECO:0007669"/>
    <property type="project" value="UniProtKB-KW"/>
</dbReference>
<evidence type="ECO:0000256" key="2">
    <source>
        <dbReference type="ARBA" id="ARBA00022741"/>
    </source>
</evidence>
<protein>
    <submittedName>
        <fullName evidence="5">ATP-binding cassette domain-containing protein</fullName>
    </submittedName>
</protein>
<dbReference type="InterPro" id="IPR003439">
    <property type="entry name" value="ABC_transporter-like_ATP-bd"/>
</dbReference>
<sequence>MLLDVRELTREFVRRGRTFAAVDHVDLQIDDGDFVAIVGRSGNGKSTLLNMICGLLKPSDGTVLVCGRNVAELDDRDLSLLRNRVVGFVTQSQTLLPNLTIVDNVMLPALMFPKEPLDIVSSSDDGPDAAVTVNAVSMGESSGIGKTDVADPDMPDVIVPMRVEQTGADRSPDGYERRAMALLADLGIADLAGSYPRELSGGEMRRASIARALMNGPRLLIADEPTGDLDAESTAVVMRLLRSVADSGTAVLMVTHDADAMPYADRIITMDAGRLTESAA</sequence>
<keyword evidence="1" id="KW-0813">Transport</keyword>
<dbReference type="Pfam" id="PF00005">
    <property type="entry name" value="ABC_tran"/>
    <property type="match status" value="1"/>
</dbReference>